<protein>
    <submittedName>
        <fullName evidence="2">Uncharacterized protein</fullName>
    </submittedName>
</protein>
<reference evidence="2" key="2">
    <citation type="journal article" date="2022" name="Microbiol. Resour. Announc.">
        <title>Whole-Genome Sequence of Entomortierella parvispora E1425, a Mucoromycotan Fungus Associated with Burkholderiaceae-Related Endosymbiotic Bacteria.</title>
        <authorList>
            <person name="Herlambang A."/>
            <person name="Guo Y."/>
            <person name="Takashima Y."/>
            <person name="Narisawa K."/>
            <person name="Ohta H."/>
            <person name="Nishizawa T."/>
        </authorList>
    </citation>
    <scope>NUCLEOTIDE SEQUENCE</scope>
    <source>
        <strain evidence="2">E1425</strain>
    </source>
</reference>
<keyword evidence="1" id="KW-1133">Transmembrane helix</keyword>
<dbReference type="Proteomes" id="UP000827284">
    <property type="component" value="Unassembled WGS sequence"/>
</dbReference>
<keyword evidence="1" id="KW-0472">Membrane</keyword>
<dbReference type="EMBL" id="BQFW01000006">
    <property type="protein sequence ID" value="GJJ71988.1"/>
    <property type="molecule type" value="Genomic_DNA"/>
</dbReference>
<evidence type="ECO:0000256" key="1">
    <source>
        <dbReference type="SAM" id="Phobius"/>
    </source>
</evidence>
<name>A0A9P3H8I4_9FUNG</name>
<gene>
    <name evidence="2" type="ORF">EMPS_04345</name>
</gene>
<keyword evidence="3" id="KW-1185">Reference proteome</keyword>
<feature type="transmembrane region" description="Helical" evidence="1">
    <location>
        <begin position="93"/>
        <end position="117"/>
    </location>
</feature>
<dbReference type="OrthoDB" id="2344092at2759"/>
<accession>A0A9P3H8I4</accession>
<feature type="transmembrane region" description="Helical" evidence="1">
    <location>
        <begin position="20"/>
        <end position="41"/>
    </location>
</feature>
<evidence type="ECO:0000313" key="2">
    <source>
        <dbReference type="EMBL" id="GJJ71988.1"/>
    </source>
</evidence>
<feature type="transmembrane region" description="Helical" evidence="1">
    <location>
        <begin position="53"/>
        <end position="73"/>
    </location>
</feature>
<evidence type="ECO:0000313" key="3">
    <source>
        <dbReference type="Proteomes" id="UP000827284"/>
    </source>
</evidence>
<sequence length="133" mass="14707">MVATYIRLSVLAAGQMELRWADYTQIIVNVIFFLVTCHGAFGKSWGVPRFLRAFLLFALAVLLLYVNLESVHLAIQFPVLGFGCDSNAFCELFWANVFASIINGFFVIFDVILTLIVGPLESTQASVAPVKVV</sequence>
<keyword evidence="1" id="KW-0812">Transmembrane</keyword>
<organism evidence="2 3">
    <name type="scientific">Entomortierella parvispora</name>
    <dbReference type="NCBI Taxonomy" id="205924"/>
    <lineage>
        <taxon>Eukaryota</taxon>
        <taxon>Fungi</taxon>
        <taxon>Fungi incertae sedis</taxon>
        <taxon>Mucoromycota</taxon>
        <taxon>Mortierellomycotina</taxon>
        <taxon>Mortierellomycetes</taxon>
        <taxon>Mortierellales</taxon>
        <taxon>Mortierellaceae</taxon>
        <taxon>Entomortierella</taxon>
    </lineage>
</organism>
<reference evidence="2" key="1">
    <citation type="submission" date="2021-11" db="EMBL/GenBank/DDBJ databases">
        <authorList>
            <person name="Herlambang A."/>
            <person name="Guo Y."/>
            <person name="Takashima Y."/>
            <person name="Nishizawa T."/>
        </authorList>
    </citation>
    <scope>NUCLEOTIDE SEQUENCE</scope>
    <source>
        <strain evidence="2">E1425</strain>
    </source>
</reference>
<dbReference type="AlphaFoldDB" id="A0A9P3H8I4"/>
<comment type="caution">
    <text evidence="2">The sequence shown here is derived from an EMBL/GenBank/DDBJ whole genome shotgun (WGS) entry which is preliminary data.</text>
</comment>
<proteinExistence type="predicted"/>